<dbReference type="Pfam" id="PF00466">
    <property type="entry name" value="Ribosomal_L10"/>
    <property type="match status" value="1"/>
</dbReference>
<keyword evidence="4 6" id="KW-0687">Ribonucleoprotein</keyword>
<dbReference type="GO" id="GO:1990904">
    <property type="term" value="C:ribonucleoprotein complex"/>
    <property type="evidence" value="ECO:0007669"/>
    <property type="project" value="UniProtKB-KW"/>
</dbReference>
<name>E4RZN2_LEAB4</name>
<reference evidence="7 8" key="2">
    <citation type="journal article" date="2011" name="Stand. Genomic Sci.">
        <title>Complete genome sequence of Leadbetterella byssophila type strain (4M15).</title>
        <authorList>
            <person name="Abt B."/>
            <person name="Teshima H."/>
            <person name="Lucas S."/>
            <person name="Lapidus A."/>
            <person name="Del Rio T.G."/>
            <person name="Nolan M."/>
            <person name="Tice H."/>
            <person name="Cheng J.F."/>
            <person name="Pitluck S."/>
            <person name="Liolios K."/>
            <person name="Pagani I."/>
            <person name="Ivanova N."/>
            <person name="Mavromatis K."/>
            <person name="Pati A."/>
            <person name="Tapia R."/>
            <person name="Han C."/>
            <person name="Goodwin L."/>
            <person name="Chen A."/>
            <person name="Palaniappan K."/>
            <person name="Land M."/>
            <person name="Hauser L."/>
            <person name="Chang Y.J."/>
            <person name="Jeffries C.D."/>
            <person name="Rohde M."/>
            <person name="Goker M."/>
            <person name="Tindall B.J."/>
            <person name="Detter J.C."/>
            <person name="Woyke T."/>
            <person name="Bristow J."/>
            <person name="Eisen J.A."/>
            <person name="Markowitz V."/>
            <person name="Hugenholtz P."/>
            <person name="Klenk H.P."/>
            <person name="Kyrpides N.C."/>
        </authorList>
    </citation>
    <scope>NUCLEOTIDE SEQUENCE [LARGE SCALE GENOMIC DNA]</scope>
    <source>
        <strain evidence="8">DSM 17132 / JCM 16389 / KACC 11308 / NBRC 106382 / 4M15</strain>
    </source>
</reference>
<keyword evidence="6" id="KW-0694">RNA-binding</keyword>
<dbReference type="RefSeq" id="WP_013409313.1">
    <property type="nucleotide sequence ID" value="NC_014655.1"/>
</dbReference>
<dbReference type="Proteomes" id="UP000007435">
    <property type="component" value="Chromosome"/>
</dbReference>
<dbReference type="KEGG" id="lby:Lbys_2613"/>
<dbReference type="InterPro" id="IPR043141">
    <property type="entry name" value="Ribosomal_uL10-like_sf"/>
</dbReference>
<dbReference type="HOGENOM" id="CLU_092227_3_0_10"/>
<dbReference type="HAMAP" id="MF_00362">
    <property type="entry name" value="Ribosomal_uL10"/>
    <property type="match status" value="1"/>
</dbReference>
<accession>E4RZN2</accession>
<comment type="subunit">
    <text evidence="6">Part of the ribosomal stalk of the 50S ribosomal subunit. The N-terminus interacts with L11 and the large rRNA to form the base of the stalk. The C-terminus forms an elongated spine to which L12 dimers bind in a sequential fashion forming a multimeric L10(L12)X complex.</text>
</comment>
<dbReference type="NCBIfam" id="NF000955">
    <property type="entry name" value="PRK00099.1-1"/>
    <property type="match status" value="1"/>
</dbReference>
<evidence type="ECO:0000256" key="2">
    <source>
        <dbReference type="ARBA" id="ARBA00008889"/>
    </source>
</evidence>
<dbReference type="GO" id="GO:0070180">
    <property type="term" value="F:large ribosomal subunit rRNA binding"/>
    <property type="evidence" value="ECO:0007669"/>
    <property type="project" value="UniProtKB-UniRule"/>
</dbReference>
<dbReference type="GO" id="GO:0006412">
    <property type="term" value="P:translation"/>
    <property type="evidence" value="ECO:0007669"/>
    <property type="project" value="UniProtKB-UniRule"/>
</dbReference>
<dbReference type="CDD" id="cd05797">
    <property type="entry name" value="Ribosomal_L10"/>
    <property type="match status" value="1"/>
</dbReference>
<dbReference type="EMBL" id="CP002305">
    <property type="protein sequence ID" value="ADQ18275.1"/>
    <property type="molecule type" value="Genomic_DNA"/>
</dbReference>
<dbReference type="InterPro" id="IPR022973">
    <property type="entry name" value="Ribosomal_uL10_bac"/>
</dbReference>
<evidence type="ECO:0000256" key="5">
    <source>
        <dbReference type="ARBA" id="ARBA00035202"/>
    </source>
</evidence>
<keyword evidence="6" id="KW-0699">rRNA-binding</keyword>
<protein>
    <recommendedName>
        <fullName evidence="5 6">Large ribosomal subunit protein uL10</fullName>
    </recommendedName>
</protein>
<dbReference type="InterPro" id="IPR001790">
    <property type="entry name" value="Ribosomal_uL10"/>
</dbReference>
<dbReference type="STRING" id="649349.Lbys_2613"/>
<organism evidence="7 8">
    <name type="scientific">Leadbetterella byssophila (strain DSM 17132 / JCM 16389 / KACC 11308 / NBRC 106382 / 4M15)</name>
    <dbReference type="NCBI Taxonomy" id="649349"/>
    <lineage>
        <taxon>Bacteria</taxon>
        <taxon>Pseudomonadati</taxon>
        <taxon>Bacteroidota</taxon>
        <taxon>Cytophagia</taxon>
        <taxon>Cytophagales</taxon>
        <taxon>Leadbetterellaceae</taxon>
        <taxon>Leadbetterella</taxon>
    </lineage>
</organism>
<dbReference type="AlphaFoldDB" id="E4RZN2"/>
<comment type="similarity">
    <text evidence="2 6">Belongs to the universal ribosomal protein uL10 family.</text>
</comment>
<dbReference type="OrthoDB" id="1523686at2"/>
<proteinExistence type="inferred from homology"/>
<comment type="function">
    <text evidence="1 6">Forms part of the ribosomal stalk, playing a central role in the interaction of the ribosome with GTP-bound translation factors.</text>
</comment>
<keyword evidence="3 6" id="KW-0689">Ribosomal protein</keyword>
<dbReference type="SUPFAM" id="SSF160369">
    <property type="entry name" value="Ribosomal protein L10-like"/>
    <property type="match status" value="1"/>
</dbReference>
<evidence type="ECO:0000256" key="1">
    <source>
        <dbReference type="ARBA" id="ARBA00002633"/>
    </source>
</evidence>
<evidence type="ECO:0000256" key="6">
    <source>
        <dbReference type="HAMAP-Rule" id="MF_00362"/>
    </source>
</evidence>
<dbReference type="GO" id="GO:0005840">
    <property type="term" value="C:ribosome"/>
    <property type="evidence" value="ECO:0007669"/>
    <property type="project" value="UniProtKB-KW"/>
</dbReference>
<sequence>MTREEKALIIQELSEKFAANPFFYITDASGLSVAKTNQLRRKCFEAGIEYVVVKNTLIEKALATLDADYTSFKGSVLKGFSGIMFHPENGKAAATLIKDFLKDNKESIKLKGASIDGGLYIGHDQLDALSKLKSKAEMVGEVIGLLQSPAKNVIGALQSGGQNLAGILKTLSEKEAA</sequence>
<reference key="1">
    <citation type="submission" date="2010-11" db="EMBL/GenBank/DDBJ databases">
        <title>The complete genome of Leadbetterella byssophila DSM 17132.</title>
        <authorList>
            <consortium name="US DOE Joint Genome Institute (JGI-PGF)"/>
            <person name="Lucas S."/>
            <person name="Copeland A."/>
            <person name="Lapidus A."/>
            <person name="Glavina del Rio T."/>
            <person name="Dalin E."/>
            <person name="Tice H."/>
            <person name="Bruce D."/>
            <person name="Goodwin L."/>
            <person name="Pitluck S."/>
            <person name="Kyrpides N."/>
            <person name="Mavromatis K."/>
            <person name="Ivanova N."/>
            <person name="Teshima H."/>
            <person name="Brettin T."/>
            <person name="Detter J.C."/>
            <person name="Han C."/>
            <person name="Tapia R."/>
            <person name="Land M."/>
            <person name="Hauser L."/>
            <person name="Markowitz V."/>
            <person name="Cheng J.-F."/>
            <person name="Hugenholtz P."/>
            <person name="Woyke T."/>
            <person name="Wu D."/>
            <person name="Tindall B."/>
            <person name="Pomrenke H.G."/>
            <person name="Brambilla E."/>
            <person name="Klenk H.-P."/>
            <person name="Eisen J.A."/>
        </authorList>
    </citation>
    <scope>NUCLEOTIDE SEQUENCE [LARGE SCALE GENOMIC DNA]</scope>
    <source>
        <strain>DSM 17132</strain>
    </source>
</reference>
<dbReference type="PANTHER" id="PTHR11560">
    <property type="entry name" value="39S RIBOSOMAL PROTEIN L10, MITOCHONDRIAL"/>
    <property type="match status" value="1"/>
</dbReference>
<gene>
    <name evidence="6" type="primary">rplJ</name>
    <name evidence="7" type="ordered locus">Lbys_2613</name>
</gene>
<dbReference type="Gene3D" id="3.30.70.1730">
    <property type="match status" value="1"/>
</dbReference>
<dbReference type="eggNOG" id="COG0244">
    <property type="taxonomic scope" value="Bacteria"/>
</dbReference>
<evidence type="ECO:0000256" key="3">
    <source>
        <dbReference type="ARBA" id="ARBA00022980"/>
    </source>
</evidence>
<evidence type="ECO:0000256" key="4">
    <source>
        <dbReference type="ARBA" id="ARBA00023274"/>
    </source>
</evidence>
<evidence type="ECO:0000313" key="8">
    <source>
        <dbReference type="Proteomes" id="UP000007435"/>
    </source>
</evidence>
<dbReference type="InterPro" id="IPR047865">
    <property type="entry name" value="Ribosomal_uL10_bac_type"/>
</dbReference>
<keyword evidence="8" id="KW-1185">Reference proteome</keyword>
<evidence type="ECO:0000313" key="7">
    <source>
        <dbReference type="EMBL" id="ADQ18275.1"/>
    </source>
</evidence>